<proteinExistence type="predicted"/>
<dbReference type="Proteomes" id="UP000571084">
    <property type="component" value="Unassembled WGS sequence"/>
</dbReference>
<protein>
    <recommendedName>
        <fullName evidence="3">Phage tail protein</fullName>
    </recommendedName>
</protein>
<sequence>MQKPDSLKAHLIASDPDLRQNPEKLLIFADEGNIVAAGTGSLSFEYRFKLNIIITDYSGGADAIMVPLLAWIAVYQNELLSNPDQRKTGIGFEMDYNNHASRDISIKLELTERVIVKRGDAGRLEVRHLAEPVPTPDYQDNFWRLYESYTLLAEWHTPTDQP</sequence>
<accession>A0A840RNW7</accession>
<name>A0A840RNW7_9BURK</name>
<comment type="caution">
    <text evidence="1">The sequence shown here is derived from an EMBL/GenBank/DDBJ whole genome shotgun (WGS) entry which is preliminary data.</text>
</comment>
<dbReference type="Pfam" id="PF06891">
    <property type="entry name" value="P2_Phage_GpR"/>
    <property type="match status" value="1"/>
</dbReference>
<dbReference type="RefSeq" id="WP_168052818.1">
    <property type="nucleotide sequence ID" value="NZ_JAAOZT010000002.1"/>
</dbReference>
<organism evidence="1 2">
    <name type="scientific">Glaciimonas immobilis</name>
    <dbReference type="NCBI Taxonomy" id="728004"/>
    <lineage>
        <taxon>Bacteria</taxon>
        <taxon>Pseudomonadati</taxon>
        <taxon>Pseudomonadota</taxon>
        <taxon>Betaproteobacteria</taxon>
        <taxon>Burkholderiales</taxon>
        <taxon>Oxalobacteraceae</taxon>
        <taxon>Glaciimonas</taxon>
    </lineage>
</organism>
<evidence type="ECO:0000313" key="1">
    <source>
        <dbReference type="EMBL" id="MBB5198686.1"/>
    </source>
</evidence>
<dbReference type="AlphaFoldDB" id="A0A840RNW7"/>
<gene>
    <name evidence="1" type="ORF">HNR39_000496</name>
</gene>
<dbReference type="EMBL" id="JACHHQ010000001">
    <property type="protein sequence ID" value="MBB5198686.1"/>
    <property type="molecule type" value="Genomic_DNA"/>
</dbReference>
<evidence type="ECO:0008006" key="3">
    <source>
        <dbReference type="Google" id="ProtNLM"/>
    </source>
</evidence>
<reference evidence="1 2" key="1">
    <citation type="submission" date="2020-08" db="EMBL/GenBank/DDBJ databases">
        <title>Genomic Encyclopedia of Type Strains, Phase IV (KMG-IV): sequencing the most valuable type-strain genomes for metagenomic binning, comparative biology and taxonomic classification.</title>
        <authorList>
            <person name="Goeker M."/>
        </authorList>
    </citation>
    <scope>NUCLEOTIDE SEQUENCE [LARGE SCALE GENOMIC DNA]</scope>
    <source>
        <strain evidence="1 2">DSM 23240</strain>
    </source>
</reference>
<evidence type="ECO:0000313" key="2">
    <source>
        <dbReference type="Proteomes" id="UP000571084"/>
    </source>
</evidence>
<dbReference type="InterPro" id="IPR009678">
    <property type="entry name" value="Phage_tail_completion_R"/>
</dbReference>
<keyword evidence="2" id="KW-1185">Reference proteome</keyword>